<dbReference type="PIRSF" id="PIRSF000774">
    <property type="entry name" value="RpoN"/>
    <property type="match status" value="1"/>
</dbReference>
<sequence>MNMKTGLSQEQSLKLHLSQELKQAITLLQYNAMELEQYVQELALDNPLIEINEQVNPNVFYHRRRSQGASGDYSQIDLIGSQSRSLAEYLFDQLRMIGETNRIVKGTRMFAEQVDENGYLDENAGIRCHGFSAAEEEECLRILQSLDPAGVGARNLQECLILQISRHQRKPKSAMDIISRYFKLFADHSWKELARISGYKIQEIQDTYDYIQTLHPKPGSTYEGTHASYIIPDLVIERAGEGFEAGCNEAALPEISISSEYEALKNQSGQEELKKYLSAKQQQGMWLLKTLDQRKETMVKVMKEILSVQQAFFQTGKTELLKPLTLNDLAEACGIHESTVSRALKGKYVQTPYGTLEMKFFLTNKIGSITESDQSAAAAKEMLMRLINNEDKTSPLSDQMIAAVMLERHDLKLSRRTIAKYRDQLKIPASSIRRRYTEASND</sequence>
<dbReference type="InterPro" id="IPR038709">
    <property type="entry name" value="RpoN_core-bd_sf"/>
</dbReference>
<evidence type="ECO:0000259" key="9">
    <source>
        <dbReference type="Pfam" id="PF04552"/>
    </source>
</evidence>
<dbReference type="InterPro" id="IPR007634">
    <property type="entry name" value="RNA_pol_sigma_54_DNA-bd"/>
</dbReference>
<keyword evidence="12" id="KW-1185">Reference proteome</keyword>
<reference evidence="11 12" key="1">
    <citation type="submission" date="2021-04" db="EMBL/GenBank/DDBJ databases">
        <title>Metabacillus sp. strain KIGAM252 whole genome sequence.</title>
        <authorList>
            <person name="Seo M.-J."/>
            <person name="Cho E.-S."/>
            <person name="Hwang C.Y."/>
            <person name="Yoon D.J."/>
        </authorList>
    </citation>
    <scope>NUCLEOTIDE SEQUENCE [LARGE SCALE GENOMIC DNA]</scope>
    <source>
        <strain evidence="11 12">KIGAM252</strain>
    </source>
</reference>
<evidence type="ECO:0000259" key="10">
    <source>
        <dbReference type="Pfam" id="PF04963"/>
    </source>
</evidence>
<keyword evidence="7" id="KW-0238">DNA-binding</keyword>
<feature type="domain" description="RNA polymerase sigma factor 54 core-binding" evidence="10">
    <location>
        <begin position="80"/>
        <end position="261"/>
    </location>
</feature>
<feature type="domain" description="RNA polymerase sigma factor 54 DNA-binding" evidence="9">
    <location>
        <begin position="275"/>
        <end position="435"/>
    </location>
</feature>
<evidence type="ECO:0000313" key="11">
    <source>
        <dbReference type="EMBL" id="MBS2970556.1"/>
    </source>
</evidence>
<keyword evidence="2" id="KW-0240">DNA-directed RNA polymerase</keyword>
<dbReference type="PANTHER" id="PTHR32248">
    <property type="entry name" value="RNA POLYMERASE SIGMA-54 FACTOR"/>
    <property type="match status" value="1"/>
</dbReference>
<gene>
    <name evidence="11" type="primary">rpoN</name>
    <name evidence="11" type="ORF">J9317_17565</name>
</gene>
<name>A0ABS5LII4_9BACI</name>
<keyword evidence="6" id="KW-0731">Sigma factor</keyword>
<evidence type="ECO:0000256" key="1">
    <source>
        <dbReference type="ARBA" id="ARBA00008798"/>
    </source>
</evidence>
<dbReference type="Pfam" id="PF00309">
    <property type="entry name" value="Sigma54_AID"/>
    <property type="match status" value="1"/>
</dbReference>
<dbReference type="Proteomes" id="UP000682403">
    <property type="component" value="Unassembled WGS sequence"/>
</dbReference>
<proteinExistence type="inferred from homology"/>
<evidence type="ECO:0000313" key="12">
    <source>
        <dbReference type="Proteomes" id="UP000682403"/>
    </source>
</evidence>
<dbReference type="PROSITE" id="PS00718">
    <property type="entry name" value="SIGMA54_2"/>
    <property type="match status" value="1"/>
</dbReference>
<dbReference type="Pfam" id="PF04552">
    <property type="entry name" value="Sigma54_DBD"/>
    <property type="match status" value="1"/>
</dbReference>
<dbReference type="Gene3D" id="1.10.10.60">
    <property type="entry name" value="Homeodomain-like"/>
    <property type="match status" value="1"/>
</dbReference>
<accession>A0ABS5LII4</accession>
<protein>
    <submittedName>
        <fullName evidence="11">RNA polymerase factor sigma-54</fullName>
    </submittedName>
</protein>
<evidence type="ECO:0000256" key="5">
    <source>
        <dbReference type="ARBA" id="ARBA00023015"/>
    </source>
</evidence>
<evidence type="ECO:0000256" key="3">
    <source>
        <dbReference type="ARBA" id="ARBA00022679"/>
    </source>
</evidence>
<dbReference type="PANTHER" id="PTHR32248:SF4">
    <property type="entry name" value="RNA POLYMERASE SIGMA-54 FACTOR"/>
    <property type="match status" value="1"/>
</dbReference>
<dbReference type="NCBIfam" id="TIGR02395">
    <property type="entry name" value="rpoN_sigma"/>
    <property type="match status" value="1"/>
</dbReference>
<dbReference type="InterPro" id="IPR000394">
    <property type="entry name" value="RNA_pol_sigma_54"/>
</dbReference>
<dbReference type="PRINTS" id="PR00045">
    <property type="entry name" value="SIGMA54FCT"/>
</dbReference>
<keyword evidence="5" id="KW-0805">Transcription regulation</keyword>
<comment type="similarity">
    <text evidence="1">Belongs to the sigma-54 factor family.</text>
</comment>
<evidence type="ECO:0000256" key="6">
    <source>
        <dbReference type="ARBA" id="ARBA00023082"/>
    </source>
</evidence>
<evidence type="ECO:0000256" key="4">
    <source>
        <dbReference type="ARBA" id="ARBA00022695"/>
    </source>
</evidence>
<dbReference type="RefSeq" id="WP_211561014.1">
    <property type="nucleotide sequence ID" value="NZ_JAGVRK010000001.1"/>
</dbReference>
<dbReference type="Pfam" id="PF04963">
    <property type="entry name" value="Sigma54_CBD"/>
    <property type="match status" value="1"/>
</dbReference>
<dbReference type="EMBL" id="JAGVRK010000001">
    <property type="protein sequence ID" value="MBS2970556.1"/>
    <property type="molecule type" value="Genomic_DNA"/>
</dbReference>
<evidence type="ECO:0000256" key="2">
    <source>
        <dbReference type="ARBA" id="ARBA00022478"/>
    </source>
</evidence>
<dbReference type="Gene3D" id="1.10.10.1330">
    <property type="entry name" value="RNA polymerase sigma-54 factor, core-binding domain"/>
    <property type="match status" value="1"/>
</dbReference>
<organism evidence="11 12">
    <name type="scientific">Metabacillus flavus</name>
    <dbReference type="NCBI Taxonomy" id="2823519"/>
    <lineage>
        <taxon>Bacteria</taxon>
        <taxon>Bacillati</taxon>
        <taxon>Bacillota</taxon>
        <taxon>Bacilli</taxon>
        <taxon>Bacillales</taxon>
        <taxon>Bacillaceae</taxon>
        <taxon>Metabacillus</taxon>
    </lineage>
</organism>
<dbReference type="InterPro" id="IPR007046">
    <property type="entry name" value="RNA_pol_sigma_54_core-bd"/>
</dbReference>
<keyword evidence="8" id="KW-0804">Transcription</keyword>
<evidence type="ECO:0000256" key="8">
    <source>
        <dbReference type="ARBA" id="ARBA00023163"/>
    </source>
</evidence>
<keyword evidence="3" id="KW-0808">Transferase</keyword>
<evidence type="ECO:0000256" key="7">
    <source>
        <dbReference type="ARBA" id="ARBA00023125"/>
    </source>
</evidence>
<keyword evidence="4" id="KW-0548">Nucleotidyltransferase</keyword>
<comment type="caution">
    <text evidence="11">The sequence shown here is derived from an EMBL/GenBank/DDBJ whole genome shotgun (WGS) entry which is preliminary data.</text>
</comment>
<dbReference type="PROSITE" id="PS50044">
    <property type="entry name" value="SIGMA54_3"/>
    <property type="match status" value="1"/>
</dbReference>